<dbReference type="NCBIfam" id="NF002148">
    <property type="entry name" value="PRK00982.1-2"/>
    <property type="match status" value="1"/>
</dbReference>
<keyword evidence="3 8" id="KW-0597">Phosphoprotein</keyword>
<comment type="PTM">
    <text evidence="8">4'-phosphopantetheine is transferred from CoA to a specific serine of apo-ACP by AcpS. This modification is essential for activity because fatty acids are bound in thioester linkage to the sulfhydryl of the prosthetic group.</text>
</comment>
<keyword evidence="6 8" id="KW-0275">Fatty acid biosynthesis</keyword>
<keyword evidence="1 8" id="KW-0596">Phosphopantetheine</keyword>
<gene>
    <name evidence="8" type="primary">acpP</name>
    <name evidence="12" type="ORF">A8V01_21700</name>
</gene>
<dbReference type="GO" id="GO:0000036">
    <property type="term" value="F:acyl carrier activity"/>
    <property type="evidence" value="ECO:0007669"/>
    <property type="project" value="UniProtKB-UniRule"/>
</dbReference>
<dbReference type="HAMAP" id="MF_01217">
    <property type="entry name" value="Acyl_carrier"/>
    <property type="match status" value="1"/>
</dbReference>
<dbReference type="Pfam" id="PF00550">
    <property type="entry name" value="PP-binding"/>
    <property type="match status" value="1"/>
</dbReference>
<evidence type="ECO:0000256" key="3">
    <source>
        <dbReference type="ARBA" id="ARBA00022553"/>
    </source>
</evidence>
<dbReference type="PANTHER" id="PTHR20863:SF76">
    <property type="entry name" value="CARRIER DOMAIN-CONTAINING PROTEIN"/>
    <property type="match status" value="1"/>
</dbReference>
<comment type="PTM">
    <text evidence="10">4'-phosphopantetheine is transferred from CoA to a specific serine of apo-ACP by acpS.</text>
</comment>
<evidence type="ECO:0000256" key="2">
    <source>
        <dbReference type="ARBA" id="ARBA00022516"/>
    </source>
</evidence>
<dbReference type="UniPathway" id="UPA00094"/>
<comment type="pathway">
    <text evidence="7">Glycolipid biosynthesis; KDO(2)-lipid A biosynthesis.</text>
</comment>
<dbReference type="GO" id="GO:0005737">
    <property type="term" value="C:cytoplasm"/>
    <property type="evidence" value="ECO:0007669"/>
    <property type="project" value="UniProtKB-SubCell"/>
</dbReference>
<comment type="caution">
    <text evidence="12">The sequence shown here is derived from an EMBL/GenBank/DDBJ whole genome shotgun (WGS) entry which is preliminary data.</text>
</comment>
<evidence type="ECO:0000256" key="10">
    <source>
        <dbReference type="RuleBase" id="RU003545"/>
    </source>
</evidence>
<accession>A0A2K2FYM3</accession>
<comment type="pathway">
    <text evidence="8 10">Lipid metabolism; fatty acid biosynthesis.</text>
</comment>
<feature type="domain" description="Carrier" evidence="11">
    <location>
        <begin position="2"/>
        <end position="77"/>
    </location>
</feature>
<evidence type="ECO:0000313" key="13">
    <source>
        <dbReference type="Proteomes" id="UP000236327"/>
    </source>
</evidence>
<dbReference type="NCBIfam" id="TIGR00517">
    <property type="entry name" value="acyl_carrier"/>
    <property type="match status" value="1"/>
</dbReference>
<dbReference type="PANTHER" id="PTHR20863">
    <property type="entry name" value="ACYL CARRIER PROTEIN"/>
    <property type="match status" value="1"/>
</dbReference>
<dbReference type="InterPro" id="IPR036736">
    <property type="entry name" value="ACP-like_sf"/>
</dbReference>
<dbReference type="RefSeq" id="WP_004206981.1">
    <property type="nucleotide sequence ID" value="NZ_LYMM01000041.1"/>
</dbReference>
<keyword evidence="5 8" id="KW-0443">Lipid metabolism</keyword>
<evidence type="ECO:0000259" key="11">
    <source>
        <dbReference type="PROSITE" id="PS50075"/>
    </source>
</evidence>
<dbReference type="NCBIfam" id="NF002150">
    <property type="entry name" value="PRK00982.1-4"/>
    <property type="match status" value="1"/>
</dbReference>
<dbReference type="AlphaFoldDB" id="A0A2K2FYM3"/>
<evidence type="ECO:0000256" key="5">
    <source>
        <dbReference type="ARBA" id="ARBA00023098"/>
    </source>
</evidence>
<proteinExistence type="inferred from homology"/>
<evidence type="ECO:0000256" key="7">
    <source>
        <dbReference type="ARBA" id="ARBA00024328"/>
    </source>
</evidence>
<sequence length="79" mass="8712">MEEIAPRVFRIISRQLGVYPDQIALASSFYDDIGVDSLDVLEVVMALEDEFGLTIPDEAAGEVKTVEDAVKLVEAWIAK</sequence>
<dbReference type="GO" id="GO:0036104">
    <property type="term" value="P:Kdo2-lipid A biosynthetic process"/>
    <property type="evidence" value="ECO:0007669"/>
    <property type="project" value="UniProtKB-UniPathway"/>
</dbReference>
<feature type="modified residue" description="O-(pantetheine 4'-phosphoryl)serine" evidence="8">
    <location>
        <position position="37"/>
    </location>
</feature>
<dbReference type="InterPro" id="IPR003231">
    <property type="entry name" value="ACP"/>
</dbReference>
<dbReference type="InterPro" id="IPR006162">
    <property type="entry name" value="Ppantetheine_attach_site"/>
</dbReference>
<dbReference type="PROSITE" id="PS50075">
    <property type="entry name" value="CARRIER"/>
    <property type="match status" value="1"/>
</dbReference>
<evidence type="ECO:0000256" key="8">
    <source>
        <dbReference type="HAMAP-Rule" id="MF_01217"/>
    </source>
</evidence>
<dbReference type="GO" id="GO:0000035">
    <property type="term" value="F:acyl binding"/>
    <property type="evidence" value="ECO:0007669"/>
    <property type="project" value="TreeGrafter"/>
</dbReference>
<dbReference type="Proteomes" id="UP000236327">
    <property type="component" value="Unassembled WGS sequence"/>
</dbReference>
<dbReference type="OrthoDB" id="9804551at2"/>
<dbReference type="Gene3D" id="1.10.1200.10">
    <property type="entry name" value="ACP-like"/>
    <property type="match status" value="1"/>
</dbReference>
<dbReference type="InterPro" id="IPR009081">
    <property type="entry name" value="PP-bd_ACP"/>
</dbReference>
<comment type="subcellular location">
    <subcellularLocation>
        <location evidence="8">Cytoplasm</location>
    </subcellularLocation>
</comment>
<reference evidence="12 13" key="1">
    <citation type="submission" date="2016-05" db="EMBL/GenBank/DDBJ databases">
        <title>Complete genome sequence of Novosphingobium guangzhouense SA925(T).</title>
        <authorList>
            <person name="Sha S."/>
        </authorList>
    </citation>
    <scope>NUCLEOTIDE SEQUENCE [LARGE SCALE GENOMIC DNA]</scope>
    <source>
        <strain evidence="12 13">SA925</strain>
    </source>
</reference>
<dbReference type="GO" id="GO:0016020">
    <property type="term" value="C:membrane"/>
    <property type="evidence" value="ECO:0007669"/>
    <property type="project" value="GOC"/>
</dbReference>
<evidence type="ECO:0000256" key="1">
    <source>
        <dbReference type="ARBA" id="ARBA00022450"/>
    </source>
</evidence>
<dbReference type="SUPFAM" id="SSF47336">
    <property type="entry name" value="ACP-like"/>
    <property type="match status" value="1"/>
</dbReference>
<keyword evidence="8" id="KW-0963">Cytoplasm</keyword>
<dbReference type="EMBL" id="LYMM01000041">
    <property type="protein sequence ID" value="PNU03896.1"/>
    <property type="molecule type" value="Genomic_DNA"/>
</dbReference>
<comment type="function">
    <text evidence="8 10">Carrier of the growing fatty acid chain in fatty acid biosynthesis.</text>
</comment>
<evidence type="ECO:0000256" key="9">
    <source>
        <dbReference type="NCBIfam" id="TIGR00517"/>
    </source>
</evidence>
<evidence type="ECO:0000256" key="6">
    <source>
        <dbReference type="ARBA" id="ARBA00023160"/>
    </source>
</evidence>
<evidence type="ECO:0000313" key="12">
    <source>
        <dbReference type="EMBL" id="PNU03896.1"/>
    </source>
</evidence>
<organism evidence="12 13">
    <name type="scientific">Novosphingobium guangzhouense</name>
    <dbReference type="NCBI Taxonomy" id="1850347"/>
    <lineage>
        <taxon>Bacteria</taxon>
        <taxon>Pseudomonadati</taxon>
        <taxon>Pseudomonadota</taxon>
        <taxon>Alphaproteobacteria</taxon>
        <taxon>Sphingomonadales</taxon>
        <taxon>Sphingomonadaceae</taxon>
        <taxon>Novosphingobium</taxon>
    </lineage>
</organism>
<protein>
    <recommendedName>
        <fullName evidence="8 9">Acyl carrier protein</fullName>
        <shortName evidence="8">ACP</shortName>
    </recommendedName>
</protein>
<dbReference type="PROSITE" id="PS00012">
    <property type="entry name" value="PHOSPHOPANTETHEINE"/>
    <property type="match status" value="1"/>
</dbReference>
<keyword evidence="13" id="KW-1185">Reference proteome</keyword>
<evidence type="ECO:0000256" key="4">
    <source>
        <dbReference type="ARBA" id="ARBA00022832"/>
    </source>
</evidence>
<keyword evidence="4 8" id="KW-0276">Fatty acid metabolism</keyword>
<name>A0A2K2FYM3_9SPHN</name>
<dbReference type="UniPathway" id="UPA00360"/>
<keyword evidence="2 8" id="KW-0444">Lipid biosynthesis</keyword>
<comment type="similarity">
    <text evidence="8">Belongs to the acyl carrier protein (ACP) family.</text>
</comment>